<evidence type="ECO:0000313" key="3">
    <source>
        <dbReference type="Proteomes" id="UP000283523"/>
    </source>
</evidence>
<dbReference type="Pfam" id="PF09995">
    <property type="entry name" value="MPAB_Lcp_cat"/>
    <property type="match status" value="1"/>
</dbReference>
<accession>A0A418M6E7</accession>
<dbReference type="Proteomes" id="UP000283523">
    <property type="component" value="Unassembled WGS sequence"/>
</dbReference>
<organism evidence="2 3">
    <name type="scientific">Fibrisoma montanum</name>
    <dbReference type="NCBI Taxonomy" id="2305895"/>
    <lineage>
        <taxon>Bacteria</taxon>
        <taxon>Pseudomonadati</taxon>
        <taxon>Bacteroidota</taxon>
        <taxon>Cytophagia</taxon>
        <taxon>Cytophagales</taxon>
        <taxon>Spirosomataceae</taxon>
        <taxon>Fibrisoma</taxon>
    </lineage>
</organism>
<protein>
    <submittedName>
        <fullName evidence="2">DUF2236 domain-containing protein</fullName>
    </submittedName>
</protein>
<dbReference type="InterPro" id="IPR018713">
    <property type="entry name" value="MPAB/Lcp_cat_dom"/>
</dbReference>
<keyword evidence="3" id="KW-1185">Reference proteome</keyword>
<sequence length="387" mass="43042">MLPATDLSAFRMQQDAVADALIADLVRDHDIQAANRLLQTLTRNYDLRGSLLPGPIGERLDQYLEETALPPAWANPDAIRTAQRVFATNAVTIAMLLNFRSLPMAYSCANGSKVLYETGLLTARDGVPNLVRRLMETAQFVIYAMEPGGLSPGGRGIITTQKVRLIHASIRHLLITQRDWDHQNHGAPINQEDMAGTLLSFSALVVEGLEMSGYKLSQEQKDAYIHCWNVVGHWLGLDERLMAPNYDEALQLGYTIFDQQLAASPWGVQLAAALAEDMGRKVGVLLKPAVPVLIRYYCGNHVGDVLGIGQIPLANQRRVANRIKLLTSGRQRAETLVPVLRWLLGKMSVDFLQNTTTMFNGFKHVQFYIPSYLTEGAEALRRQNEPR</sequence>
<dbReference type="EMBL" id="QXED01000005">
    <property type="protein sequence ID" value="RIV21519.1"/>
    <property type="molecule type" value="Genomic_DNA"/>
</dbReference>
<evidence type="ECO:0000313" key="2">
    <source>
        <dbReference type="EMBL" id="RIV21519.1"/>
    </source>
</evidence>
<name>A0A418M6E7_9BACT</name>
<dbReference type="InterPro" id="IPR037473">
    <property type="entry name" value="Lcp-like"/>
</dbReference>
<dbReference type="PANTHER" id="PTHR37539:SF1">
    <property type="entry name" value="ER-BOUND OXYGENASE MPAB_MPAB'_RUBBER OXYGENASE CATALYTIC DOMAIN-CONTAINING PROTEIN"/>
    <property type="match status" value="1"/>
</dbReference>
<gene>
    <name evidence="2" type="ORF">DYU11_19140</name>
</gene>
<feature type="domain" description="ER-bound oxygenase mpaB/mpaB'/Rubber oxygenase catalytic" evidence="1">
    <location>
        <begin position="123"/>
        <end position="318"/>
    </location>
</feature>
<proteinExistence type="predicted"/>
<reference evidence="2 3" key="1">
    <citation type="submission" date="2018-08" db="EMBL/GenBank/DDBJ databases">
        <title>Fibrisoma montanum sp. nov., isolated from Danxia mountain soil.</title>
        <authorList>
            <person name="Huang Y."/>
        </authorList>
    </citation>
    <scope>NUCLEOTIDE SEQUENCE [LARGE SCALE GENOMIC DNA]</scope>
    <source>
        <strain evidence="2 3">HYT19</strain>
    </source>
</reference>
<comment type="caution">
    <text evidence="2">The sequence shown here is derived from an EMBL/GenBank/DDBJ whole genome shotgun (WGS) entry which is preliminary data.</text>
</comment>
<dbReference type="AlphaFoldDB" id="A0A418M6E7"/>
<dbReference type="GO" id="GO:0016491">
    <property type="term" value="F:oxidoreductase activity"/>
    <property type="evidence" value="ECO:0007669"/>
    <property type="project" value="InterPro"/>
</dbReference>
<dbReference type="RefSeq" id="WP_119669311.1">
    <property type="nucleotide sequence ID" value="NZ_QXED01000005.1"/>
</dbReference>
<evidence type="ECO:0000259" key="1">
    <source>
        <dbReference type="Pfam" id="PF09995"/>
    </source>
</evidence>
<dbReference type="PANTHER" id="PTHR37539">
    <property type="entry name" value="SECRETED PROTEIN-RELATED"/>
    <property type="match status" value="1"/>
</dbReference>
<dbReference type="OrthoDB" id="6072815at2"/>